<dbReference type="SMART" id="SM00389">
    <property type="entry name" value="HOX"/>
    <property type="match status" value="1"/>
</dbReference>
<comment type="caution">
    <text evidence="11">The sequence shown here is derived from an EMBL/GenBank/DDBJ whole genome shotgun (WGS) entry which is preliminary data.</text>
</comment>
<keyword evidence="5 8" id="KW-0371">Homeobox</keyword>
<proteinExistence type="inferred from homology"/>
<evidence type="ECO:0000256" key="2">
    <source>
        <dbReference type="ARBA" id="ARBA00006454"/>
    </source>
</evidence>
<organism evidence="11 12">
    <name type="scientific">Abeliophyllum distichum</name>
    <dbReference type="NCBI Taxonomy" id="126358"/>
    <lineage>
        <taxon>Eukaryota</taxon>
        <taxon>Viridiplantae</taxon>
        <taxon>Streptophyta</taxon>
        <taxon>Embryophyta</taxon>
        <taxon>Tracheophyta</taxon>
        <taxon>Spermatophyta</taxon>
        <taxon>Magnoliopsida</taxon>
        <taxon>eudicotyledons</taxon>
        <taxon>Gunneridae</taxon>
        <taxon>Pentapetalae</taxon>
        <taxon>asterids</taxon>
        <taxon>lamiids</taxon>
        <taxon>Lamiales</taxon>
        <taxon>Oleaceae</taxon>
        <taxon>Forsythieae</taxon>
        <taxon>Abeliophyllum</taxon>
    </lineage>
</organism>
<feature type="DNA-binding region" description="Homeobox" evidence="8">
    <location>
        <begin position="626"/>
        <end position="688"/>
    </location>
</feature>
<evidence type="ECO:0000256" key="6">
    <source>
        <dbReference type="ARBA" id="ARBA00023163"/>
    </source>
</evidence>
<feature type="region of interest" description="Disordered" evidence="9">
    <location>
        <begin position="1"/>
        <end position="24"/>
    </location>
</feature>
<evidence type="ECO:0000256" key="9">
    <source>
        <dbReference type="SAM" id="MobiDB-lite"/>
    </source>
</evidence>
<accession>A0ABD1RD02</accession>
<dbReference type="InterPro" id="IPR008422">
    <property type="entry name" value="KN_HD"/>
</dbReference>
<dbReference type="PANTHER" id="PTHR11850">
    <property type="entry name" value="HOMEOBOX PROTEIN TRANSCRIPTION FACTORS"/>
    <property type="match status" value="1"/>
</dbReference>
<dbReference type="EMBL" id="JBFOLK010000009">
    <property type="protein sequence ID" value="KAL2485678.1"/>
    <property type="molecule type" value="Genomic_DNA"/>
</dbReference>
<evidence type="ECO:0000256" key="8">
    <source>
        <dbReference type="PROSITE-ProRule" id="PRU00108"/>
    </source>
</evidence>
<dbReference type="SMART" id="SM00574">
    <property type="entry name" value="POX"/>
    <property type="match status" value="1"/>
</dbReference>
<feature type="compositionally biased region" description="Basic and acidic residues" evidence="9">
    <location>
        <begin position="1"/>
        <end position="12"/>
    </location>
</feature>
<feature type="domain" description="Homeobox" evidence="10">
    <location>
        <begin position="624"/>
        <end position="687"/>
    </location>
</feature>
<comment type="subcellular location">
    <subcellularLocation>
        <location evidence="1 8">Nucleus</location>
    </subcellularLocation>
</comment>
<dbReference type="InterPro" id="IPR006563">
    <property type="entry name" value="POX_dom"/>
</dbReference>
<dbReference type="InterPro" id="IPR050224">
    <property type="entry name" value="TALE_homeobox"/>
</dbReference>
<evidence type="ECO:0000313" key="12">
    <source>
        <dbReference type="Proteomes" id="UP001604336"/>
    </source>
</evidence>
<evidence type="ECO:0000313" key="11">
    <source>
        <dbReference type="EMBL" id="KAL2485678.1"/>
    </source>
</evidence>
<evidence type="ECO:0000256" key="1">
    <source>
        <dbReference type="ARBA" id="ARBA00004123"/>
    </source>
</evidence>
<sequence>MEMRNFRPELHVAQKSRRDKLRVQPESTQLHHLGVYSNNLEQSSVHHGLTSGLVQFRSCRDENICNNSSEINLKILNFPENKQPLLTNKDGITVHQESRAAESDKQVREASFGEFSVTMSSNFNPAVTASGVPQYISTWNGLGPQSSSDWCASYVSGSNPNPMFVNESSSGSLKNSNTPLSILDFKPCHGHREVYSSFIRPSTEIPYQNLGKHHDNVHYSSSLYQTELHEVVQPANIGTGTVEMPFLRQQNSKETSHDSWAVGGGELLLLPTYADHMCIERSSDLLSRPANICHQWSSELDYSPNKNADRDSGIVANDNSNTQGLSLSLSSVPSGKVDRAQFFARDPSHNLNSRNINLRGVPDSETLSSEYLSSNPNLSIASNGLRVSSQDIVRKSSFAHCNLGPLGPFTGYATILRSSKYLKPAQQLLDELCSFACPKPIEMPEVSNVFREVRVSGGDVSAAEPVVEGTAGDSCGSSFTFSRSNERHYEPGGASSSTNSCWPEYLQRKAKLLCLQDEVCGRYKQYHQQMQMVFSSFESVAGLSAAIPYICLALKTVSGHFRCLKNTIADQLRSISITWREDLSSPTTDASNSKADKDTTRLKFIDSCFQKPKGGGNLGFLETQRVWRPQRGLPEHAVSVLRAWLFDHFLHPYPTDTDKHMLAAKTGLTRNQVSNWFINARVRVWKPMVEEIHMLETKGIAETGRPDEGTALSNDNQSGSKLNASAAFNKQVEFSRISSSECMADRLHPDIRNQDNHSGVDFRGPASVDGSLMGFSPYHQSGMEIGGLGSVSLTLGLRRTAENAQQPQLQHEHHFRQNFGNHMVRDSVG</sequence>
<keyword evidence="6" id="KW-0804">Transcription</keyword>
<keyword evidence="3" id="KW-0805">Transcription regulation</keyword>
<evidence type="ECO:0000256" key="5">
    <source>
        <dbReference type="ARBA" id="ARBA00023155"/>
    </source>
</evidence>
<evidence type="ECO:0000256" key="4">
    <source>
        <dbReference type="ARBA" id="ARBA00023125"/>
    </source>
</evidence>
<keyword evidence="4 8" id="KW-0238">DNA-binding</keyword>
<dbReference type="Proteomes" id="UP001604336">
    <property type="component" value="Unassembled WGS sequence"/>
</dbReference>
<comment type="similarity">
    <text evidence="2">Belongs to the TALE/BELL homeobox family.</text>
</comment>
<dbReference type="PROSITE" id="PS50071">
    <property type="entry name" value="HOMEOBOX_2"/>
    <property type="match status" value="1"/>
</dbReference>
<keyword evidence="12" id="KW-1185">Reference proteome</keyword>
<protein>
    <submittedName>
        <fullName evidence="11">BEL1-like homeodomain protein 8</fullName>
    </submittedName>
</protein>
<keyword evidence="7 8" id="KW-0539">Nucleus</keyword>
<evidence type="ECO:0000256" key="7">
    <source>
        <dbReference type="ARBA" id="ARBA00023242"/>
    </source>
</evidence>
<evidence type="ECO:0000259" key="10">
    <source>
        <dbReference type="PROSITE" id="PS50071"/>
    </source>
</evidence>
<dbReference type="Pfam" id="PF05920">
    <property type="entry name" value="Homeobox_KN"/>
    <property type="match status" value="1"/>
</dbReference>
<name>A0ABD1RD02_9LAMI</name>
<dbReference type="GO" id="GO:0003677">
    <property type="term" value="F:DNA binding"/>
    <property type="evidence" value="ECO:0007669"/>
    <property type="project" value="UniProtKB-UniRule"/>
</dbReference>
<dbReference type="InterPro" id="IPR001356">
    <property type="entry name" value="HD"/>
</dbReference>
<dbReference type="GO" id="GO:0005634">
    <property type="term" value="C:nucleus"/>
    <property type="evidence" value="ECO:0007669"/>
    <property type="project" value="UniProtKB-SubCell"/>
</dbReference>
<gene>
    <name evidence="11" type="ORF">Adt_30434</name>
</gene>
<dbReference type="Gene3D" id="1.10.10.60">
    <property type="entry name" value="Homeodomain-like"/>
    <property type="match status" value="1"/>
</dbReference>
<dbReference type="AlphaFoldDB" id="A0ABD1RD02"/>
<dbReference type="SUPFAM" id="SSF46689">
    <property type="entry name" value="Homeodomain-like"/>
    <property type="match status" value="1"/>
</dbReference>
<dbReference type="CDD" id="cd00086">
    <property type="entry name" value="homeodomain"/>
    <property type="match status" value="1"/>
</dbReference>
<dbReference type="Pfam" id="PF07526">
    <property type="entry name" value="POX"/>
    <property type="match status" value="1"/>
</dbReference>
<dbReference type="FunFam" id="1.10.10.60:FF:000117">
    <property type="entry name" value="BEL1-like homeodomain protein 9"/>
    <property type="match status" value="1"/>
</dbReference>
<dbReference type="InterPro" id="IPR009057">
    <property type="entry name" value="Homeodomain-like_sf"/>
</dbReference>
<evidence type="ECO:0000256" key="3">
    <source>
        <dbReference type="ARBA" id="ARBA00023015"/>
    </source>
</evidence>
<reference evidence="12" key="1">
    <citation type="submission" date="2024-07" db="EMBL/GenBank/DDBJ databases">
        <title>Two chromosome-level genome assemblies of Korean endemic species Abeliophyllum distichum and Forsythia ovata (Oleaceae).</title>
        <authorList>
            <person name="Jang H."/>
        </authorList>
    </citation>
    <scope>NUCLEOTIDE SEQUENCE [LARGE SCALE GENOMIC DNA]</scope>
</reference>